<dbReference type="CDD" id="cd20506">
    <property type="entry name" value="CYCLIN_AtCycA-like_rpt2"/>
    <property type="match status" value="1"/>
</dbReference>
<dbReference type="GO" id="GO:0005737">
    <property type="term" value="C:cytoplasm"/>
    <property type="evidence" value="ECO:0000318"/>
    <property type="project" value="GO_Central"/>
</dbReference>
<evidence type="ECO:0000256" key="1">
    <source>
        <dbReference type="ARBA" id="ARBA00006955"/>
    </source>
</evidence>
<feature type="domain" description="Cyclin C-terminal" evidence="9">
    <location>
        <begin position="419"/>
        <end position="538"/>
    </location>
</feature>
<evidence type="ECO:0000256" key="3">
    <source>
        <dbReference type="ARBA" id="ARBA00023127"/>
    </source>
</evidence>
<evidence type="ECO:0000256" key="6">
    <source>
        <dbReference type="SAM" id="MobiDB-lite"/>
    </source>
</evidence>
<dbReference type="GO" id="GO:0000307">
    <property type="term" value="C:cyclin-dependent protein kinase holoenzyme complex"/>
    <property type="evidence" value="ECO:0000318"/>
    <property type="project" value="GO_Central"/>
</dbReference>
<dbReference type="Gramene" id="ERN15619">
    <property type="protein sequence ID" value="ERN15619"/>
    <property type="gene ID" value="AMTR_s00048p00184670"/>
</dbReference>
<dbReference type="InterPro" id="IPR004367">
    <property type="entry name" value="Cyclin_C-dom"/>
</dbReference>
<dbReference type="FunFam" id="1.10.472.10:FF:000167">
    <property type="entry name" value="Mitotic cyclin 6"/>
    <property type="match status" value="1"/>
</dbReference>
<dbReference type="SMART" id="SM00385">
    <property type="entry name" value="CYCLIN"/>
    <property type="match status" value="2"/>
</dbReference>
<dbReference type="GO" id="GO:0016538">
    <property type="term" value="F:cyclin-dependent protein serine/threonine kinase regulator activity"/>
    <property type="evidence" value="ECO:0000318"/>
    <property type="project" value="GO_Central"/>
</dbReference>
<gene>
    <name evidence="10" type="ORF">AMTR_s00048p00184670</name>
</gene>
<evidence type="ECO:0000313" key="11">
    <source>
        <dbReference type="Proteomes" id="UP000017836"/>
    </source>
</evidence>
<dbReference type="HOGENOM" id="CLU_020695_13_3_1"/>
<evidence type="ECO:0000256" key="5">
    <source>
        <dbReference type="RuleBase" id="RU000383"/>
    </source>
</evidence>
<keyword evidence="7" id="KW-0812">Transmembrane</keyword>
<sequence>MAGNREPMGRITRARASASGLNSGPLLSESPNVQKENRKGLRGTSKKATLDENSNVFPSKPNLRHDKKWDLRGTSKRSALDENHVGPSNPSLQYKRRAVLRDVSNICCESRYMKCMTAAKPQIVNRKEKTRVPPTKGRKISNAAKSLPPSKGRKISNASKSQLQVVPVSSHVSDNRAEELKEVQDDLRSHMAIKDYKSKLPEKHESTCASHITLTKQLAGCMEIGESIPANGGSGDSLVENLEEREISSKHCNTAKGNLYEDSGSLHSRGITEIDCDCNDPSMCCMYAPDIYNYLRVAERNRRPTSNFMETVQRDITQNMRGILIDWLVEVAEEYKLVPDTLYLTVYLIDRFLSGNLVERQKLQLLGVTCMLLASKYEEICAPSVADFCYTTDNTYSKEEVLNMETRILNYLKFQLTVPTTKTFLRRFLRASQGTFKEVSSLSLEFLANYLAELTLIEYSFLTFLPSLIAAAAVFLARWMLDPSRHPWNRTLEHYTGYKALNLKTMVFALHDLQINRKGCTLNAIREKYRQSKLLGPELSNYAVSVVQAHQDNAVTSRLC</sequence>
<feature type="region of interest" description="Disordered" evidence="6">
    <location>
        <begin position="1"/>
        <end position="69"/>
    </location>
</feature>
<dbReference type="eggNOG" id="KOG0654">
    <property type="taxonomic scope" value="Eukaryota"/>
</dbReference>
<dbReference type="InterPro" id="IPR013763">
    <property type="entry name" value="Cyclin-like_dom"/>
</dbReference>
<dbReference type="Proteomes" id="UP000017836">
    <property type="component" value="Unassembled WGS sequence"/>
</dbReference>
<dbReference type="EMBL" id="KI392502">
    <property type="protein sequence ID" value="ERN15619.1"/>
    <property type="molecule type" value="Genomic_DNA"/>
</dbReference>
<organism evidence="10 11">
    <name type="scientific">Amborella trichopoda</name>
    <dbReference type="NCBI Taxonomy" id="13333"/>
    <lineage>
        <taxon>Eukaryota</taxon>
        <taxon>Viridiplantae</taxon>
        <taxon>Streptophyta</taxon>
        <taxon>Embryophyta</taxon>
        <taxon>Tracheophyta</taxon>
        <taxon>Spermatophyta</taxon>
        <taxon>Magnoliopsida</taxon>
        <taxon>Amborellales</taxon>
        <taxon>Amborellaceae</taxon>
        <taxon>Amborella</taxon>
    </lineage>
</organism>
<keyword evidence="3 5" id="KW-0195">Cyclin</keyword>
<feature type="transmembrane region" description="Helical" evidence="7">
    <location>
        <begin position="459"/>
        <end position="481"/>
    </location>
</feature>
<feature type="region of interest" description="Disordered" evidence="6">
    <location>
        <begin position="129"/>
        <end position="172"/>
    </location>
</feature>
<evidence type="ECO:0000256" key="4">
    <source>
        <dbReference type="ARBA" id="ARBA00023306"/>
    </source>
</evidence>
<dbReference type="SMART" id="SM01332">
    <property type="entry name" value="Cyclin_C"/>
    <property type="match status" value="1"/>
</dbReference>
<dbReference type="GO" id="GO:0051301">
    <property type="term" value="P:cell division"/>
    <property type="evidence" value="ECO:0007669"/>
    <property type="project" value="UniProtKB-KW"/>
</dbReference>
<dbReference type="Pfam" id="PF02984">
    <property type="entry name" value="Cyclin_C"/>
    <property type="match status" value="1"/>
</dbReference>
<name>U5CZN2_AMBTC</name>
<dbReference type="AlphaFoldDB" id="U5CZN2"/>
<feature type="domain" description="Cyclin-like" evidence="8">
    <location>
        <begin position="423"/>
        <end position="512"/>
    </location>
</feature>
<keyword evidence="2" id="KW-0132">Cell division</keyword>
<keyword evidence="11" id="KW-1185">Reference proteome</keyword>
<evidence type="ECO:0000259" key="9">
    <source>
        <dbReference type="SMART" id="SM01332"/>
    </source>
</evidence>
<keyword evidence="7" id="KW-1133">Transmembrane helix</keyword>
<dbReference type="InterPro" id="IPR048258">
    <property type="entry name" value="Cyclins_cyclin-box"/>
</dbReference>
<comment type="similarity">
    <text evidence="1">Belongs to the cyclin family. Cyclin AB subfamily.</text>
</comment>
<dbReference type="GO" id="GO:0000082">
    <property type="term" value="P:G1/S transition of mitotic cell cycle"/>
    <property type="evidence" value="ECO:0000318"/>
    <property type="project" value="GO_Central"/>
</dbReference>
<dbReference type="PANTHER" id="PTHR10177">
    <property type="entry name" value="CYCLINS"/>
    <property type="match status" value="1"/>
</dbReference>
<dbReference type="STRING" id="13333.U5CZN2"/>
<accession>U5CZN2</accession>
<dbReference type="PROSITE" id="PS00292">
    <property type="entry name" value="CYCLINS"/>
    <property type="match status" value="1"/>
</dbReference>
<evidence type="ECO:0000313" key="10">
    <source>
        <dbReference type="EMBL" id="ERN15619.1"/>
    </source>
</evidence>
<dbReference type="FunFam" id="1.10.472.10:FF:000013">
    <property type="entry name" value="Cyclin A1"/>
    <property type="match status" value="1"/>
</dbReference>
<dbReference type="OMA" id="ESTCASH"/>
<dbReference type="SUPFAM" id="SSF47954">
    <property type="entry name" value="Cyclin-like"/>
    <property type="match status" value="2"/>
</dbReference>
<dbReference type="Gene3D" id="1.10.472.10">
    <property type="entry name" value="Cyclin-like"/>
    <property type="match status" value="2"/>
</dbReference>
<evidence type="ECO:0000259" key="8">
    <source>
        <dbReference type="SMART" id="SM00385"/>
    </source>
</evidence>
<dbReference type="Pfam" id="PF00134">
    <property type="entry name" value="Cyclin_N"/>
    <property type="match status" value="1"/>
</dbReference>
<feature type="domain" description="Cyclin-like" evidence="8">
    <location>
        <begin position="326"/>
        <end position="410"/>
    </location>
</feature>
<protein>
    <submittedName>
        <fullName evidence="10">Uncharacterized protein</fullName>
    </submittedName>
</protein>
<reference evidence="10" key="1">
    <citation type="submission" date="2013-08" db="EMBL/GenBank/DDBJ databases">
        <authorList>
            <person name="Albert V.A."/>
            <person name="Barbazuk W.B."/>
            <person name="Chamala S."/>
            <person name="Chanderbali A.S."/>
            <person name="dePamphilis C.W."/>
            <person name="Der J.P."/>
            <person name="Estill J.C."/>
            <person name="Leebens-Mack J."/>
            <person name="Ma H."/>
            <person name="Palmer J.D."/>
            <person name="Rounsley S."/>
            <person name="Sankoff D."/>
            <person name="Schuster S.C."/>
            <person name="Soltis D.E."/>
            <person name="Soltis P.S."/>
            <person name="Wessler S.R."/>
            <person name="Wing R.A."/>
        </authorList>
    </citation>
    <scope>NUCLEOTIDE SEQUENCE</scope>
    <source>
        <tissue evidence="10">Leaf</tissue>
    </source>
</reference>
<evidence type="ECO:0000256" key="7">
    <source>
        <dbReference type="SAM" id="Phobius"/>
    </source>
</evidence>
<dbReference type="InterPro" id="IPR039361">
    <property type="entry name" value="Cyclin"/>
</dbReference>
<proteinExistence type="inferred from homology"/>
<evidence type="ECO:0000256" key="2">
    <source>
        <dbReference type="ARBA" id="ARBA00022618"/>
    </source>
</evidence>
<keyword evidence="4" id="KW-0131">Cell cycle</keyword>
<dbReference type="InterPro" id="IPR036915">
    <property type="entry name" value="Cyclin-like_sf"/>
</dbReference>
<dbReference type="CDD" id="cd20562">
    <property type="entry name" value="CYCLIN_AtCycA_like_rpt1"/>
    <property type="match status" value="1"/>
</dbReference>
<keyword evidence="7" id="KW-0472">Membrane</keyword>
<dbReference type="InterPro" id="IPR006671">
    <property type="entry name" value="Cyclin_N"/>
</dbReference>
<dbReference type="GO" id="GO:0005634">
    <property type="term" value="C:nucleus"/>
    <property type="evidence" value="ECO:0000318"/>
    <property type="project" value="GO_Central"/>
</dbReference>